<keyword evidence="1" id="KW-1133">Transmembrane helix</keyword>
<protein>
    <submittedName>
        <fullName evidence="2">VP1</fullName>
    </submittedName>
</protein>
<gene>
    <name evidence="2" type="primary">VP1</name>
</gene>
<reference evidence="2" key="1">
    <citation type="submission" date="2014-11" db="EMBL/GenBank/DDBJ databases">
        <title>Group A rotavirus and norovirus genotypes circulating in the northeastern Brazil on the post-monovalent vaccination era.</title>
        <authorList>
            <person name="Sa A.C.C."/>
            <person name="Gomez M.M."/>
            <person name="Lima I.F.N."/>
            <person name="Quetz J.S."/>
            <person name="Havt A."/>
            <person name="Oria R.B."/>
            <person name="Lima A.A."/>
            <person name="Leite J.P.G."/>
        </authorList>
    </citation>
    <scope>NUCLEOTIDE SEQUENCE</scope>
    <source>
        <strain evidence="2">Hu/GII.6/18766CE/2008/BRA</strain>
    </source>
</reference>
<proteinExistence type="predicted"/>
<dbReference type="EMBL" id="KP170897">
    <property type="protein sequence ID" value="AIZ05639.1"/>
    <property type="molecule type" value="Genomic_RNA"/>
</dbReference>
<evidence type="ECO:0000313" key="2">
    <source>
        <dbReference type="EMBL" id="AIZ05639.1"/>
    </source>
</evidence>
<organism evidence="2">
    <name type="scientific">Norovirus Hu/GII.6/18766CE/2008/BRA</name>
    <dbReference type="NCBI Taxonomy" id="1577681"/>
    <lineage>
        <taxon>Viruses</taxon>
        <taxon>Riboviria</taxon>
        <taxon>Orthornavirae</taxon>
        <taxon>Pisuviricota</taxon>
        <taxon>Pisoniviricetes</taxon>
        <taxon>Picornavirales</taxon>
        <taxon>Caliciviridae</taxon>
        <taxon>Norovirus</taxon>
        <taxon>Norovirus norwalkense</taxon>
        <taxon>Norwalk virus</taxon>
    </lineage>
</organism>
<feature type="transmembrane region" description="Helical" evidence="1">
    <location>
        <begin position="42"/>
        <end position="64"/>
    </location>
</feature>
<accession>A0A0A7HK43</accession>
<feature type="non-terminal residue" evidence="2">
    <location>
        <position position="1"/>
    </location>
</feature>
<evidence type="ECO:0000256" key="1">
    <source>
        <dbReference type="SAM" id="Phobius"/>
    </source>
</evidence>
<feature type="non-terminal residue" evidence="2">
    <location>
        <position position="67"/>
    </location>
</feature>
<feature type="transmembrane region" description="Helical" evidence="1">
    <location>
        <begin position="13"/>
        <end position="30"/>
    </location>
</feature>
<name>A0A0A7HK43_NORV</name>
<sequence length="67" mass="7597">VQHFYQEAALHNLLLHWLGMLTPTLGVTSLRPSCIEKGSSPWLILETILLWFPLMVILDLRLGLISS</sequence>
<keyword evidence="1" id="KW-0472">Membrane</keyword>
<keyword evidence="1" id="KW-0812">Transmembrane</keyword>